<protein>
    <recommendedName>
        <fullName evidence="15">Endo-1,3-beta-glucanase btgC</fullName>
    </recommendedName>
    <alternativeName>
        <fullName evidence="14">Laminarinase btgC</fullName>
    </alternativeName>
</protein>
<dbReference type="GO" id="GO:0005576">
    <property type="term" value="C:extracellular region"/>
    <property type="evidence" value="ECO:0007669"/>
    <property type="project" value="TreeGrafter"/>
</dbReference>
<name>A0A5C1QAP9_9SPIO</name>
<keyword evidence="5" id="KW-0964">Secreted</keyword>
<dbReference type="GO" id="GO:0000272">
    <property type="term" value="P:polysaccharide catabolic process"/>
    <property type="evidence" value="ECO:0007669"/>
    <property type="project" value="UniProtKB-KW"/>
</dbReference>
<keyword evidence="8" id="KW-0472">Membrane</keyword>
<comment type="function">
    <text evidence="13">Glucanases play a role in cell expansion during growth, in cell-cell fusion during mating, and in spore release during sporulation. This enzyme may be involved in beta-glucan degradation. Active on laminarin and lichenan.</text>
</comment>
<evidence type="ECO:0000256" key="14">
    <source>
        <dbReference type="ARBA" id="ARBA00042373"/>
    </source>
</evidence>
<evidence type="ECO:0000256" key="7">
    <source>
        <dbReference type="ARBA" id="ARBA00022801"/>
    </source>
</evidence>
<organism evidence="16 17">
    <name type="scientific">Thiospirochaeta perfilievii</name>
    <dbReference type="NCBI Taxonomy" id="252967"/>
    <lineage>
        <taxon>Bacteria</taxon>
        <taxon>Pseudomonadati</taxon>
        <taxon>Spirochaetota</taxon>
        <taxon>Spirochaetia</taxon>
        <taxon>Spirochaetales</taxon>
        <taxon>Spirochaetaceae</taxon>
        <taxon>Thiospirochaeta</taxon>
    </lineage>
</organism>
<evidence type="ECO:0000256" key="13">
    <source>
        <dbReference type="ARBA" id="ARBA00037649"/>
    </source>
</evidence>
<keyword evidence="3" id="KW-1003">Cell membrane</keyword>
<evidence type="ECO:0000256" key="6">
    <source>
        <dbReference type="ARBA" id="ARBA00022729"/>
    </source>
</evidence>
<dbReference type="PANTHER" id="PTHR16631:SF17">
    <property type="entry name" value="GLUCAN ENDO-1,3-BETA-GLUCOSIDASE BTGC"/>
    <property type="match status" value="1"/>
</dbReference>
<dbReference type="Proteomes" id="UP000323824">
    <property type="component" value="Chromosome"/>
</dbReference>
<gene>
    <name evidence="16" type="ORF">EW093_06810</name>
</gene>
<dbReference type="Pfam" id="PF00332">
    <property type="entry name" value="Glyco_hydro_17"/>
    <property type="match status" value="1"/>
</dbReference>
<keyword evidence="6" id="KW-0732">Signal</keyword>
<evidence type="ECO:0000256" key="3">
    <source>
        <dbReference type="ARBA" id="ARBA00022475"/>
    </source>
</evidence>
<evidence type="ECO:0000256" key="4">
    <source>
        <dbReference type="ARBA" id="ARBA00022512"/>
    </source>
</evidence>
<evidence type="ECO:0000256" key="9">
    <source>
        <dbReference type="ARBA" id="ARBA00023180"/>
    </source>
</evidence>
<keyword evidence="4" id="KW-0134">Cell wall</keyword>
<evidence type="ECO:0000313" key="17">
    <source>
        <dbReference type="Proteomes" id="UP000323824"/>
    </source>
</evidence>
<keyword evidence="10" id="KW-0119">Carbohydrate metabolism</keyword>
<evidence type="ECO:0000256" key="8">
    <source>
        <dbReference type="ARBA" id="ARBA00023136"/>
    </source>
</evidence>
<dbReference type="SUPFAM" id="SSF49785">
    <property type="entry name" value="Galactose-binding domain-like"/>
    <property type="match status" value="1"/>
</dbReference>
<dbReference type="InterPro" id="IPR008979">
    <property type="entry name" value="Galactose-bd-like_sf"/>
</dbReference>
<keyword evidence="7" id="KW-0378">Hydrolase</keyword>
<dbReference type="GO" id="GO:0005886">
    <property type="term" value="C:plasma membrane"/>
    <property type="evidence" value="ECO:0007669"/>
    <property type="project" value="UniProtKB-SubCell"/>
</dbReference>
<evidence type="ECO:0000256" key="10">
    <source>
        <dbReference type="ARBA" id="ARBA00023277"/>
    </source>
</evidence>
<proteinExistence type="predicted"/>
<keyword evidence="12" id="KW-0624">Polysaccharide degradation</keyword>
<evidence type="ECO:0000256" key="1">
    <source>
        <dbReference type="ARBA" id="ARBA00004191"/>
    </source>
</evidence>
<comment type="subcellular location">
    <subcellularLocation>
        <location evidence="2">Cell membrane</location>
    </subcellularLocation>
    <subcellularLocation>
        <location evidence="1">Secreted</location>
        <location evidence="1">Cell wall</location>
    </subcellularLocation>
</comment>
<dbReference type="PROSITE" id="PS51257">
    <property type="entry name" value="PROKAR_LIPOPROTEIN"/>
    <property type="match status" value="1"/>
</dbReference>
<reference evidence="16 17" key="2">
    <citation type="submission" date="2019-09" db="EMBL/GenBank/DDBJ databases">
        <title>Complete Genome Sequence and Methylome Analysis of free living Spirochaetas.</title>
        <authorList>
            <person name="Leshcheva N."/>
            <person name="Mikheeva N."/>
        </authorList>
    </citation>
    <scope>NUCLEOTIDE SEQUENCE [LARGE SCALE GENOMIC DNA]</scope>
    <source>
        <strain evidence="16 17">P</strain>
    </source>
</reference>
<dbReference type="InterPro" id="IPR000490">
    <property type="entry name" value="Glyco_hydro_17"/>
</dbReference>
<keyword evidence="9" id="KW-0325">Glycoprotein</keyword>
<dbReference type="InterPro" id="IPR017853">
    <property type="entry name" value="GH"/>
</dbReference>
<reference evidence="16 17" key="1">
    <citation type="submission" date="2019-02" db="EMBL/GenBank/DDBJ databases">
        <authorList>
            <person name="Fomenkov A."/>
            <person name="Dubinina G."/>
            <person name="Grabovich M."/>
            <person name="Vincze T."/>
            <person name="Roberts R.J."/>
        </authorList>
    </citation>
    <scope>NUCLEOTIDE SEQUENCE [LARGE SCALE GENOMIC DNA]</scope>
    <source>
        <strain evidence="16 17">P</strain>
    </source>
</reference>
<keyword evidence="11" id="KW-0961">Cell wall biogenesis/degradation</keyword>
<accession>A0A5C1QAP9</accession>
<dbReference type="EMBL" id="CP035807">
    <property type="protein sequence ID" value="QEN04418.1"/>
    <property type="molecule type" value="Genomic_DNA"/>
</dbReference>
<evidence type="ECO:0000256" key="2">
    <source>
        <dbReference type="ARBA" id="ARBA00004236"/>
    </source>
</evidence>
<evidence type="ECO:0000256" key="12">
    <source>
        <dbReference type="ARBA" id="ARBA00023326"/>
    </source>
</evidence>
<dbReference type="PANTHER" id="PTHR16631">
    <property type="entry name" value="GLUCAN 1,3-BETA-GLUCOSIDASE"/>
    <property type="match status" value="1"/>
</dbReference>
<dbReference type="SUPFAM" id="SSF51445">
    <property type="entry name" value="(Trans)glycosidases"/>
    <property type="match status" value="1"/>
</dbReference>
<dbReference type="RefSeq" id="WP_149567665.1">
    <property type="nucleotide sequence ID" value="NZ_CP035807.1"/>
</dbReference>
<evidence type="ECO:0000256" key="5">
    <source>
        <dbReference type="ARBA" id="ARBA00022525"/>
    </source>
</evidence>
<keyword evidence="17" id="KW-1185">Reference proteome</keyword>
<evidence type="ECO:0000256" key="11">
    <source>
        <dbReference type="ARBA" id="ARBA00023316"/>
    </source>
</evidence>
<evidence type="ECO:0000313" key="16">
    <source>
        <dbReference type="EMBL" id="QEN04418.1"/>
    </source>
</evidence>
<dbReference type="GO" id="GO:0042973">
    <property type="term" value="F:glucan endo-1,3-beta-D-glucosidase activity"/>
    <property type="evidence" value="ECO:0007669"/>
    <property type="project" value="TreeGrafter"/>
</dbReference>
<dbReference type="KEGG" id="sper:EW093_06810"/>
<dbReference type="OrthoDB" id="9806824at2"/>
<dbReference type="GO" id="GO:0009986">
    <property type="term" value="C:cell surface"/>
    <property type="evidence" value="ECO:0007669"/>
    <property type="project" value="TreeGrafter"/>
</dbReference>
<evidence type="ECO:0000256" key="15">
    <source>
        <dbReference type="ARBA" id="ARBA00043078"/>
    </source>
</evidence>
<dbReference type="AlphaFoldDB" id="A0A5C1QAP9"/>
<sequence length="603" mass="66755">MKLHKKLIISFTFLFTLLFTGCDFLGENVPGNGTIPTTSIVDALPSETVTTLRALPDDFTTRKAISYSGYREGQSPDTKIYPTTDQILEDLQMLESMGLTLIRLYDTSTHAERVLEVIKTNNLDMKVMLGVWIAGATEAEDLINIENLDKAVTLANGEYSDTVLAISVGNECMVDWNTFGHAVPAAHVAGYATYIRSKVTQPITVDDNWEPWSMKDESNTVGPYADVELVIKAVDFLAIHTYPIFDAEHGLWDHVLEDTPEAERADAMMNAAIDYAEKNYDAVKNNIVSLGFDKPIVIGESGWQDSGDAENIGHQVNQAMYYEKMNQWLETDIDSPVTCFFFEAFDEPWKSSDDHWGFFNVNREAKYIVSSNATWSTLEFTTDANSYTDSDAVYVIPVDLDPIYTVTDSIFIVMGEDLSVGYNGQLAGEENNLQWESWENNSTAGFDDYLAGDGQETGGDNDFIAPIQPTPESWGWGMMALMKKQGMDLSAFSNGHLTFSIKTTYSGNIEIGCQTGYGADGDSWDLIKTVDPTNNSYGYLNDGQWHEVSIPISDLVAIGSHSFGNTGGTINLGKVYIPFVIGDRDGNPDTAVVNVDKIRWTQN</sequence>
<dbReference type="Gene3D" id="2.60.120.430">
    <property type="entry name" value="Galactose-binding lectin"/>
    <property type="match status" value="1"/>
</dbReference>
<dbReference type="Gene3D" id="3.20.20.80">
    <property type="entry name" value="Glycosidases"/>
    <property type="match status" value="1"/>
</dbReference>
<dbReference type="GO" id="GO:0071555">
    <property type="term" value="P:cell wall organization"/>
    <property type="evidence" value="ECO:0007669"/>
    <property type="project" value="UniProtKB-KW"/>
</dbReference>
<dbReference type="InterPro" id="IPR050732">
    <property type="entry name" value="Beta-glucan_modifiers"/>
</dbReference>